<keyword evidence="1" id="KW-0175">Coiled coil</keyword>
<dbReference type="Gene3D" id="2.60.40.790">
    <property type="match status" value="1"/>
</dbReference>
<keyword evidence="2" id="KW-1133">Transmembrane helix</keyword>
<gene>
    <name evidence="3" type="ORF">CANINC_000542</name>
</gene>
<keyword evidence="2" id="KW-0812">Transmembrane</keyword>
<evidence type="ECO:0008006" key="5">
    <source>
        <dbReference type="Google" id="ProtNLM"/>
    </source>
</evidence>
<dbReference type="SUPFAM" id="SSF49764">
    <property type="entry name" value="HSP20-like chaperones"/>
    <property type="match status" value="1"/>
</dbReference>
<keyword evidence="4" id="KW-1185">Reference proteome</keyword>
<evidence type="ECO:0000256" key="2">
    <source>
        <dbReference type="SAM" id="Phobius"/>
    </source>
</evidence>
<evidence type="ECO:0000313" key="4">
    <source>
        <dbReference type="Proteomes" id="UP000307173"/>
    </source>
</evidence>
<comment type="caution">
    <text evidence="3">The sequence shown here is derived from an EMBL/GenBank/DDBJ whole genome shotgun (WGS) entry which is preliminary data.</text>
</comment>
<evidence type="ECO:0000313" key="3">
    <source>
        <dbReference type="EMBL" id="TID30853.1"/>
    </source>
</evidence>
<name>A0A4T0X6A0_9ASCO</name>
<dbReference type="EMBL" id="SELW01000101">
    <property type="protein sequence ID" value="TID30853.1"/>
    <property type="molecule type" value="Genomic_DNA"/>
</dbReference>
<keyword evidence="2" id="KW-0472">Membrane</keyword>
<accession>A0A4T0X6A0</accession>
<protein>
    <recommendedName>
        <fullName evidence="5">CS domain-containing protein</fullName>
    </recommendedName>
</protein>
<dbReference type="Proteomes" id="UP000307173">
    <property type="component" value="Unassembled WGS sequence"/>
</dbReference>
<proteinExistence type="predicted"/>
<reference evidence="3 4" key="1">
    <citation type="journal article" date="2019" name="Front. Genet.">
        <title>Whole-Genome Sequencing of the Opportunistic Yeast Pathogen Candida inconspicua Uncovers Its Hybrid Origin.</title>
        <authorList>
            <person name="Mixao V."/>
            <person name="Hansen A.P."/>
            <person name="Saus E."/>
            <person name="Boekhout T."/>
            <person name="Lass-Florl C."/>
            <person name="Gabaldon T."/>
        </authorList>
    </citation>
    <scope>NUCLEOTIDE SEQUENCE [LARGE SCALE GENOMIC DNA]</scope>
    <source>
        <strain evidence="3 4">CBS 180</strain>
    </source>
</reference>
<organism evidence="3 4">
    <name type="scientific">Pichia inconspicua</name>
    <dbReference type="NCBI Taxonomy" id="52247"/>
    <lineage>
        <taxon>Eukaryota</taxon>
        <taxon>Fungi</taxon>
        <taxon>Dikarya</taxon>
        <taxon>Ascomycota</taxon>
        <taxon>Saccharomycotina</taxon>
        <taxon>Pichiomycetes</taxon>
        <taxon>Pichiales</taxon>
        <taxon>Pichiaceae</taxon>
        <taxon>Pichia</taxon>
    </lineage>
</organism>
<dbReference type="InterPro" id="IPR008978">
    <property type="entry name" value="HSP20-like_chaperone"/>
</dbReference>
<evidence type="ECO:0000256" key="1">
    <source>
        <dbReference type="SAM" id="Coils"/>
    </source>
</evidence>
<sequence>MLPADIKVSCSQGYSDLIHQDNYIEITVTVDSPAESIVDIEVHKDRIDFYMETTNVAKANGYFSTKNQYQFMLELYKEVLPATSYIFLSKHSAYLIVLKRDLSHKEWTILNTNVNLGASVGIDYANWSNKDGTAKYPPDCDLLSQKYDTIFKPSESEVFEKLSTNKTIYVSEKSAQYEQHNHSNFEEEKRVVNLTIEVETENRLYFFQPQFDEFIWSKITPDTEIIKLADFIEREYPFLRIKTICDLPLFSDELNETIRDFWTLYKVPMDRTTFENENDNDMIFINVRCEFMGSENSHDMLVELVDRYPLENDTYRKAVPRISSNIQDANVGNLHKRNGKSFDTFIEYETAVDQLHRSTISYDFYDEETGKHTYLSSQQCILVATEAHKGKFEPYILVNKSGMARLEQLMPIEQPYVRISKSESNREGHLDNNRVNEVTRQLLDAVNDSVFAESKFETVPIDEKRLRELIEQDILRLVSSIDVNVNINQQENGNQREEVIMQLNFYERGLVRIYQTTKEKLQRLYRVWISSGLLMRLLNLFMRYAVRCFTILIIIARLGVVSIRVTLLVVFLNLMQNEYIDAIREVAGVTGFRPVYFCYIVLKHLHDNLERVKSRSISTVILTCLAGRRGGADGIAMLPVRQLQDSVLLVVTLLPPFAQEYRVQMTEQQQQEQQQQEQQQQEQQEQ</sequence>
<feature type="transmembrane region" description="Helical" evidence="2">
    <location>
        <begin position="551"/>
        <end position="574"/>
    </location>
</feature>
<feature type="coiled-coil region" evidence="1">
    <location>
        <begin position="658"/>
        <end position="686"/>
    </location>
</feature>
<dbReference type="AlphaFoldDB" id="A0A4T0X6A0"/>